<feature type="region of interest" description="Disordered" evidence="1">
    <location>
        <begin position="16"/>
        <end position="39"/>
    </location>
</feature>
<organism evidence="2 3">
    <name type="scientific">Acorus calamus</name>
    <name type="common">Sweet flag</name>
    <dbReference type="NCBI Taxonomy" id="4465"/>
    <lineage>
        <taxon>Eukaryota</taxon>
        <taxon>Viridiplantae</taxon>
        <taxon>Streptophyta</taxon>
        <taxon>Embryophyta</taxon>
        <taxon>Tracheophyta</taxon>
        <taxon>Spermatophyta</taxon>
        <taxon>Magnoliopsida</taxon>
        <taxon>Liliopsida</taxon>
        <taxon>Acoraceae</taxon>
        <taxon>Acorus</taxon>
    </lineage>
</organism>
<evidence type="ECO:0000313" key="3">
    <source>
        <dbReference type="Proteomes" id="UP001180020"/>
    </source>
</evidence>
<sequence>MPSSTKFMHLEIPVHTSGFKRRGSRRRTSASRSGSLQDRWEDHRRLRLQQPVGAHLRGLIRSEDRRAVRENDLISVLVSCLRVLTSQDLLYCR</sequence>
<name>A0AAV9E918_ACOCL</name>
<evidence type="ECO:0000313" key="2">
    <source>
        <dbReference type="EMBL" id="KAK1309807.1"/>
    </source>
</evidence>
<dbReference type="Proteomes" id="UP001180020">
    <property type="component" value="Unassembled WGS sequence"/>
</dbReference>
<proteinExistence type="predicted"/>
<keyword evidence="3" id="KW-1185">Reference proteome</keyword>
<evidence type="ECO:0000256" key="1">
    <source>
        <dbReference type="SAM" id="MobiDB-lite"/>
    </source>
</evidence>
<dbReference type="AlphaFoldDB" id="A0AAV9E918"/>
<feature type="compositionally biased region" description="Basic residues" evidence="1">
    <location>
        <begin position="18"/>
        <end position="29"/>
    </location>
</feature>
<protein>
    <submittedName>
        <fullName evidence="2">Uncharacterized protein</fullName>
    </submittedName>
</protein>
<reference evidence="2" key="1">
    <citation type="journal article" date="2023" name="Nat. Commun.">
        <title>Diploid and tetraploid genomes of Acorus and the evolution of monocots.</title>
        <authorList>
            <person name="Ma L."/>
            <person name="Liu K.W."/>
            <person name="Li Z."/>
            <person name="Hsiao Y.Y."/>
            <person name="Qi Y."/>
            <person name="Fu T."/>
            <person name="Tang G.D."/>
            <person name="Zhang D."/>
            <person name="Sun W.H."/>
            <person name="Liu D.K."/>
            <person name="Li Y."/>
            <person name="Chen G.Z."/>
            <person name="Liu X.D."/>
            <person name="Liao X.Y."/>
            <person name="Jiang Y.T."/>
            <person name="Yu X."/>
            <person name="Hao Y."/>
            <person name="Huang J."/>
            <person name="Zhao X.W."/>
            <person name="Ke S."/>
            <person name="Chen Y.Y."/>
            <person name="Wu W.L."/>
            <person name="Hsu J.L."/>
            <person name="Lin Y.F."/>
            <person name="Huang M.D."/>
            <person name="Li C.Y."/>
            <person name="Huang L."/>
            <person name="Wang Z.W."/>
            <person name="Zhao X."/>
            <person name="Zhong W.Y."/>
            <person name="Peng D.H."/>
            <person name="Ahmad S."/>
            <person name="Lan S."/>
            <person name="Zhang J.S."/>
            <person name="Tsai W.C."/>
            <person name="Van de Peer Y."/>
            <person name="Liu Z.J."/>
        </authorList>
    </citation>
    <scope>NUCLEOTIDE SEQUENCE</scope>
    <source>
        <strain evidence="2">CP</strain>
    </source>
</reference>
<reference evidence="2" key="2">
    <citation type="submission" date="2023-06" db="EMBL/GenBank/DDBJ databases">
        <authorList>
            <person name="Ma L."/>
            <person name="Liu K.-W."/>
            <person name="Li Z."/>
            <person name="Hsiao Y.-Y."/>
            <person name="Qi Y."/>
            <person name="Fu T."/>
            <person name="Tang G."/>
            <person name="Zhang D."/>
            <person name="Sun W.-H."/>
            <person name="Liu D.-K."/>
            <person name="Li Y."/>
            <person name="Chen G.-Z."/>
            <person name="Liu X.-D."/>
            <person name="Liao X.-Y."/>
            <person name="Jiang Y.-T."/>
            <person name="Yu X."/>
            <person name="Hao Y."/>
            <person name="Huang J."/>
            <person name="Zhao X.-W."/>
            <person name="Ke S."/>
            <person name="Chen Y.-Y."/>
            <person name="Wu W.-L."/>
            <person name="Hsu J.-L."/>
            <person name="Lin Y.-F."/>
            <person name="Huang M.-D."/>
            <person name="Li C.-Y."/>
            <person name="Huang L."/>
            <person name="Wang Z.-W."/>
            <person name="Zhao X."/>
            <person name="Zhong W.-Y."/>
            <person name="Peng D.-H."/>
            <person name="Ahmad S."/>
            <person name="Lan S."/>
            <person name="Zhang J.-S."/>
            <person name="Tsai W.-C."/>
            <person name="Van De Peer Y."/>
            <person name="Liu Z.-J."/>
        </authorList>
    </citation>
    <scope>NUCLEOTIDE SEQUENCE</scope>
    <source>
        <strain evidence="2">CP</strain>
        <tissue evidence="2">Leaves</tissue>
    </source>
</reference>
<dbReference type="EMBL" id="JAUJYO010000008">
    <property type="protein sequence ID" value="KAK1309807.1"/>
    <property type="molecule type" value="Genomic_DNA"/>
</dbReference>
<accession>A0AAV9E918</accession>
<comment type="caution">
    <text evidence="2">The sequence shown here is derived from an EMBL/GenBank/DDBJ whole genome shotgun (WGS) entry which is preliminary data.</text>
</comment>
<gene>
    <name evidence="2" type="ORF">QJS10_CPA08g01565</name>
</gene>